<dbReference type="EMBL" id="CP002353">
    <property type="protein sequence ID" value="ADV63087.1"/>
    <property type="molecule type" value="Genomic_DNA"/>
</dbReference>
<accession>E8QY92</accession>
<keyword evidence="2" id="KW-1133">Transmembrane helix</keyword>
<keyword evidence="4" id="KW-1185">Reference proteome</keyword>
<dbReference type="KEGG" id="ipa:Isop_2515"/>
<organism evidence="3 4">
    <name type="scientific">Isosphaera pallida (strain ATCC 43644 / DSM 9630 / IS1B)</name>
    <dbReference type="NCBI Taxonomy" id="575540"/>
    <lineage>
        <taxon>Bacteria</taxon>
        <taxon>Pseudomonadati</taxon>
        <taxon>Planctomycetota</taxon>
        <taxon>Planctomycetia</taxon>
        <taxon>Isosphaerales</taxon>
        <taxon>Isosphaeraceae</taxon>
        <taxon>Isosphaera</taxon>
    </lineage>
</organism>
<evidence type="ECO:0000256" key="1">
    <source>
        <dbReference type="SAM" id="MobiDB-lite"/>
    </source>
</evidence>
<evidence type="ECO:0000256" key="2">
    <source>
        <dbReference type="SAM" id="Phobius"/>
    </source>
</evidence>
<dbReference type="HOGENOM" id="CLU_474708_0_0_0"/>
<evidence type="ECO:0000313" key="3">
    <source>
        <dbReference type="EMBL" id="ADV63087.1"/>
    </source>
</evidence>
<feature type="compositionally biased region" description="Polar residues" evidence="1">
    <location>
        <begin position="267"/>
        <end position="277"/>
    </location>
</feature>
<feature type="region of interest" description="Disordered" evidence="1">
    <location>
        <begin position="133"/>
        <end position="188"/>
    </location>
</feature>
<reference evidence="3 4" key="2">
    <citation type="journal article" date="2011" name="Stand. Genomic Sci.">
        <title>Complete genome sequence of Isosphaera pallida type strain (IS1B).</title>
        <authorList>
            <consortium name="US DOE Joint Genome Institute (JGI-PGF)"/>
            <person name="Goker M."/>
            <person name="Cleland D."/>
            <person name="Saunders E."/>
            <person name="Lapidus A."/>
            <person name="Nolan M."/>
            <person name="Lucas S."/>
            <person name="Hammon N."/>
            <person name="Deshpande S."/>
            <person name="Cheng J.F."/>
            <person name="Tapia R."/>
            <person name="Han C."/>
            <person name="Goodwin L."/>
            <person name="Pitluck S."/>
            <person name="Liolios K."/>
            <person name="Pagani I."/>
            <person name="Ivanova N."/>
            <person name="Mavromatis K."/>
            <person name="Pati A."/>
            <person name="Chen A."/>
            <person name="Palaniappan K."/>
            <person name="Land M."/>
            <person name="Hauser L."/>
            <person name="Chang Y.J."/>
            <person name="Jeffries C.D."/>
            <person name="Detter J.C."/>
            <person name="Beck B."/>
            <person name="Woyke T."/>
            <person name="Bristow J."/>
            <person name="Eisen J.A."/>
            <person name="Markowitz V."/>
            <person name="Hugenholtz P."/>
            <person name="Kyrpides N.C."/>
            <person name="Klenk H.P."/>
        </authorList>
    </citation>
    <scope>NUCLEOTIDE SEQUENCE [LARGE SCALE GENOMIC DNA]</scope>
    <source>
        <strain evidence="4">ATCC 43644 / DSM 9630 / IS1B</strain>
    </source>
</reference>
<reference key="1">
    <citation type="submission" date="2010-11" db="EMBL/GenBank/DDBJ databases">
        <title>The complete sequence of chromosome of Isophaera pallida ATCC 43644.</title>
        <authorList>
            <consortium name="US DOE Joint Genome Institute (JGI-PGF)"/>
            <person name="Lucas S."/>
            <person name="Copeland A."/>
            <person name="Lapidus A."/>
            <person name="Bruce D."/>
            <person name="Goodwin L."/>
            <person name="Pitluck S."/>
            <person name="Kyrpides N."/>
            <person name="Mavromatis K."/>
            <person name="Pagani I."/>
            <person name="Ivanova N."/>
            <person name="Saunders E."/>
            <person name="Brettin T."/>
            <person name="Detter J.C."/>
            <person name="Han C."/>
            <person name="Tapia R."/>
            <person name="Land M."/>
            <person name="Hauser L."/>
            <person name="Markowitz V."/>
            <person name="Cheng J.-F."/>
            <person name="Hugenholtz P."/>
            <person name="Woyke T."/>
            <person name="Wu D."/>
            <person name="Eisen J.A."/>
        </authorList>
    </citation>
    <scope>NUCLEOTIDE SEQUENCE</scope>
    <source>
        <strain>ATCC 43644</strain>
    </source>
</reference>
<name>E8QY92_ISOPI</name>
<dbReference type="InParanoid" id="E8QY92"/>
<evidence type="ECO:0000313" key="4">
    <source>
        <dbReference type="Proteomes" id="UP000008631"/>
    </source>
</evidence>
<dbReference type="OrthoDB" id="291778at2"/>
<dbReference type="eggNOG" id="ENOG5032S3M">
    <property type="taxonomic scope" value="Bacteria"/>
</dbReference>
<keyword evidence="2" id="KW-0812">Transmembrane</keyword>
<feature type="compositionally biased region" description="Low complexity" evidence="1">
    <location>
        <begin position="289"/>
        <end position="303"/>
    </location>
</feature>
<dbReference type="Proteomes" id="UP000008631">
    <property type="component" value="Chromosome"/>
</dbReference>
<gene>
    <name evidence="3" type="ordered locus">Isop_2515</name>
</gene>
<sequence>MDRGVGGTFITRNRIGLPQNDSAPIGWIRIDRTLRRSCRRVRLIRLNRPASLVLALLIGVGLGCGCGLRPGLNRSTPPLGLSSTPPASGNRSAWVVRDVRRHPAPWPRAIVANPAEGLTPPPHLVAATQPNPLGHAAFADHHGSTTLQENSSRPPTLTPAIPVATPASHPFNPPTTDDPLPPPLPFPFVATNAPPSTVLVGQTVTRHDLTARIRQSDAERRLLEPNDDDHLRVVSFEPVPTSETPPQVTAPAPVSPTPPASPETARQRSQSRPTTPAQPARGPGQQRRATPTTPLSPTPATMANPTLTTSTLPDAFQPPRFERAPVLPPLGPTNVLMDFDDAWQRLLGPEAGPFSERWRAGLAALNRLLNERSSTTDDSSSTFPSARRAIHARMISWMREDLQRSSSLPTVSNQEDWIRLALRELDDGFGLRIVRMALCRRVEGFGNYEPIEPARLNAGQTVILYAELMGVRAASEQDAKYHSTLESRLEIVSIAEDRILWSEPLGRAEDSCRLPRLDYYANIPFTPPSSLTSGPYRLRLVLSDLVAGITASSELEFELTAHSSQSPPPIQSQP</sequence>
<feature type="region of interest" description="Disordered" evidence="1">
    <location>
        <begin position="238"/>
        <end position="328"/>
    </location>
</feature>
<dbReference type="RefSeq" id="WP_013565375.1">
    <property type="nucleotide sequence ID" value="NC_014962.1"/>
</dbReference>
<dbReference type="AlphaFoldDB" id="E8QY92"/>
<keyword evidence="2" id="KW-0472">Membrane</keyword>
<protein>
    <submittedName>
        <fullName evidence="3">Uncharacterized protein</fullName>
    </submittedName>
</protein>
<feature type="transmembrane region" description="Helical" evidence="2">
    <location>
        <begin position="49"/>
        <end position="72"/>
    </location>
</feature>
<feature type="compositionally biased region" description="Polar residues" evidence="1">
    <location>
        <begin position="144"/>
        <end position="155"/>
    </location>
</feature>
<proteinExistence type="predicted"/>
<dbReference type="STRING" id="575540.Isop_2515"/>